<feature type="transmembrane region" description="Helical" evidence="9">
    <location>
        <begin position="171"/>
        <end position="190"/>
    </location>
</feature>
<evidence type="ECO:0000256" key="2">
    <source>
        <dbReference type="ARBA" id="ARBA00022448"/>
    </source>
</evidence>
<reference evidence="11" key="1">
    <citation type="journal article" date="2013" name="Genetics">
        <title>The draft genome and transcriptome of Panagrellus redivivus are shaped by the harsh demands of a free-living lifestyle.</title>
        <authorList>
            <person name="Srinivasan J."/>
            <person name="Dillman A.R."/>
            <person name="Macchietto M.G."/>
            <person name="Heikkinen L."/>
            <person name="Lakso M."/>
            <person name="Fracchia K.M."/>
            <person name="Antoshechkin I."/>
            <person name="Mortazavi A."/>
            <person name="Wong G."/>
            <person name="Sternberg P.W."/>
        </authorList>
    </citation>
    <scope>NUCLEOTIDE SEQUENCE [LARGE SCALE GENOMIC DNA]</scope>
    <source>
        <strain evidence="11">MT8872</strain>
    </source>
</reference>
<proteinExistence type="inferred from homology"/>
<keyword evidence="3 8" id="KW-0812">Transmembrane</keyword>
<feature type="domain" description="Potassium channel" evidence="10">
    <location>
        <begin position="145"/>
        <end position="224"/>
    </location>
</feature>
<dbReference type="WBParaSite" id="Pan_g12278.t1">
    <property type="protein sequence ID" value="Pan_g12278.t1"/>
    <property type="gene ID" value="Pan_g12278"/>
</dbReference>
<evidence type="ECO:0000259" key="10">
    <source>
        <dbReference type="Pfam" id="PF07885"/>
    </source>
</evidence>
<dbReference type="InterPro" id="IPR003280">
    <property type="entry name" value="2pore_dom_K_chnl"/>
</dbReference>
<dbReference type="GO" id="GO:0022841">
    <property type="term" value="F:potassium ion leak channel activity"/>
    <property type="evidence" value="ECO:0007669"/>
    <property type="project" value="TreeGrafter"/>
</dbReference>
<comment type="similarity">
    <text evidence="8">Belongs to the two pore domain potassium channel (TC 1.A.1.8) family.</text>
</comment>
<reference evidence="12" key="2">
    <citation type="submission" date="2020-10" db="UniProtKB">
        <authorList>
            <consortium name="WormBaseParasite"/>
        </authorList>
    </citation>
    <scope>IDENTIFICATION</scope>
</reference>
<feature type="transmembrane region" description="Helical" evidence="9">
    <location>
        <begin position="312"/>
        <end position="335"/>
    </location>
</feature>
<evidence type="ECO:0000256" key="8">
    <source>
        <dbReference type="RuleBase" id="RU003857"/>
    </source>
</evidence>
<accession>A0A7E4ZR07</accession>
<dbReference type="PANTHER" id="PTHR11003">
    <property type="entry name" value="POTASSIUM CHANNEL, SUBFAMILY K"/>
    <property type="match status" value="1"/>
</dbReference>
<evidence type="ECO:0000256" key="5">
    <source>
        <dbReference type="ARBA" id="ARBA00023065"/>
    </source>
</evidence>
<dbReference type="Gene3D" id="1.10.287.70">
    <property type="match status" value="1"/>
</dbReference>
<comment type="subcellular location">
    <subcellularLocation>
        <location evidence="1">Membrane</location>
        <topology evidence="1">Multi-pass membrane protein</topology>
    </subcellularLocation>
</comment>
<keyword evidence="6 9" id="KW-0472">Membrane</keyword>
<dbReference type="Pfam" id="PF07885">
    <property type="entry name" value="Ion_trans_2"/>
    <property type="match status" value="2"/>
</dbReference>
<protein>
    <submittedName>
        <fullName evidence="12">Ion_trans_2 domain-containing protein</fullName>
    </submittedName>
</protein>
<keyword evidence="11" id="KW-1185">Reference proteome</keyword>
<evidence type="ECO:0000256" key="6">
    <source>
        <dbReference type="ARBA" id="ARBA00023136"/>
    </source>
</evidence>
<sequence length="366" mass="40665">MNQDVTQTWPRSQNPQKLLSNYHARAQIQTTLANLKHYSQVNDDVKVNELLNSLYESLNVNSGDETATASSTSNVNLANRTIGVIREEPHFESMIICEEPETRASSIGSISYVNGNDGGVTDEIVVEEMAVEPAWFDAIPHILLISSVVIYICLGVALFQASDPSVAAMPFYDAVLLPFQMCATIGWGHIPLQTPTAQFLSIFYALIGIPLTFACFANLGRLVVKAYTIDWILLSAVVRRKPGIIEKKRKMPLKGALNLLVLHLCLGVVLFNGIVADIGVIRAVYFCFLTIAMIGFGDIIPQPRNMLESLVIMGYCAFGIIVLSVVQLSFCYHIQRWIYVVLRGQMSTYFQRRESQKKISTVTHPC</sequence>
<dbReference type="GO" id="GO:0015271">
    <property type="term" value="F:outward rectifier potassium channel activity"/>
    <property type="evidence" value="ECO:0007669"/>
    <property type="project" value="TreeGrafter"/>
</dbReference>
<dbReference type="PRINTS" id="PR01333">
    <property type="entry name" value="2POREKCHANEL"/>
</dbReference>
<feature type="transmembrane region" description="Helical" evidence="9">
    <location>
        <begin position="202"/>
        <end position="224"/>
    </location>
</feature>
<evidence type="ECO:0000256" key="3">
    <source>
        <dbReference type="ARBA" id="ARBA00022692"/>
    </source>
</evidence>
<feature type="transmembrane region" description="Helical" evidence="9">
    <location>
        <begin position="256"/>
        <end position="274"/>
    </location>
</feature>
<evidence type="ECO:0000256" key="9">
    <source>
        <dbReference type="SAM" id="Phobius"/>
    </source>
</evidence>
<dbReference type="PANTHER" id="PTHR11003:SF334">
    <property type="entry name" value="FI03418P"/>
    <property type="match status" value="1"/>
</dbReference>
<dbReference type="AlphaFoldDB" id="A0A7E4ZR07"/>
<keyword evidence="4 9" id="KW-1133">Transmembrane helix</keyword>
<evidence type="ECO:0000313" key="11">
    <source>
        <dbReference type="Proteomes" id="UP000492821"/>
    </source>
</evidence>
<keyword evidence="7 8" id="KW-0407">Ion channel</keyword>
<dbReference type="Proteomes" id="UP000492821">
    <property type="component" value="Unassembled WGS sequence"/>
</dbReference>
<keyword evidence="5 8" id="KW-0406">Ion transport</keyword>
<feature type="transmembrane region" description="Helical" evidence="9">
    <location>
        <begin position="138"/>
        <end position="159"/>
    </location>
</feature>
<evidence type="ECO:0000313" key="12">
    <source>
        <dbReference type="WBParaSite" id="Pan_g12278.t1"/>
    </source>
</evidence>
<dbReference type="GO" id="GO:0005886">
    <property type="term" value="C:plasma membrane"/>
    <property type="evidence" value="ECO:0007669"/>
    <property type="project" value="TreeGrafter"/>
</dbReference>
<dbReference type="InterPro" id="IPR013099">
    <property type="entry name" value="K_chnl_dom"/>
</dbReference>
<dbReference type="GO" id="GO:0030322">
    <property type="term" value="P:stabilization of membrane potential"/>
    <property type="evidence" value="ECO:0007669"/>
    <property type="project" value="TreeGrafter"/>
</dbReference>
<feature type="domain" description="Potassium channel" evidence="10">
    <location>
        <begin position="260"/>
        <end position="326"/>
    </location>
</feature>
<name>A0A7E4ZR07_PANRE</name>
<evidence type="ECO:0000256" key="7">
    <source>
        <dbReference type="ARBA" id="ARBA00023303"/>
    </source>
</evidence>
<evidence type="ECO:0000256" key="4">
    <source>
        <dbReference type="ARBA" id="ARBA00022989"/>
    </source>
</evidence>
<evidence type="ECO:0000256" key="1">
    <source>
        <dbReference type="ARBA" id="ARBA00004141"/>
    </source>
</evidence>
<dbReference type="SUPFAM" id="SSF81324">
    <property type="entry name" value="Voltage-gated potassium channels"/>
    <property type="match status" value="2"/>
</dbReference>
<organism evidence="11 12">
    <name type="scientific">Panagrellus redivivus</name>
    <name type="common">Microworm</name>
    <dbReference type="NCBI Taxonomy" id="6233"/>
    <lineage>
        <taxon>Eukaryota</taxon>
        <taxon>Metazoa</taxon>
        <taxon>Ecdysozoa</taxon>
        <taxon>Nematoda</taxon>
        <taxon>Chromadorea</taxon>
        <taxon>Rhabditida</taxon>
        <taxon>Tylenchina</taxon>
        <taxon>Panagrolaimomorpha</taxon>
        <taxon>Panagrolaimoidea</taxon>
        <taxon>Panagrolaimidae</taxon>
        <taxon>Panagrellus</taxon>
    </lineage>
</organism>
<keyword evidence="2 8" id="KW-0813">Transport</keyword>
<feature type="transmembrane region" description="Helical" evidence="9">
    <location>
        <begin position="280"/>
        <end position="300"/>
    </location>
</feature>